<sequence>MEDNIGCQKPRLTCGCCCRLYRVRGVSARARTSALLGGIVHACEGIRTRFRHPTTAGATRSPMQQFKIDTCA</sequence>
<dbReference type="EMBL" id="LSBH01000002">
    <property type="protein sequence ID" value="OAQ83649.1"/>
    <property type="molecule type" value="Genomic_DNA"/>
</dbReference>
<comment type="caution">
    <text evidence="1">The sequence shown here is derived from an EMBL/GenBank/DDBJ whole genome shotgun (WGS) entry which is preliminary data.</text>
</comment>
<dbReference type="AlphaFoldDB" id="A0A179H2N7"/>
<accession>A0A179H2N7</accession>
<evidence type="ECO:0000313" key="1">
    <source>
        <dbReference type="EMBL" id="OAQ83649.1"/>
    </source>
</evidence>
<gene>
    <name evidence="1" type="ORF">VFPBJ_02417</name>
</gene>
<evidence type="ECO:0000313" key="2">
    <source>
        <dbReference type="Proteomes" id="UP000078240"/>
    </source>
</evidence>
<organism evidence="1 2">
    <name type="scientific">Purpureocillium lilacinum</name>
    <name type="common">Paecilomyces lilacinus</name>
    <dbReference type="NCBI Taxonomy" id="33203"/>
    <lineage>
        <taxon>Eukaryota</taxon>
        <taxon>Fungi</taxon>
        <taxon>Dikarya</taxon>
        <taxon>Ascomycota</taxon>
        <taxon>Pezizomycotina</taxon>
        <taxon>Sordariomycetes</taxon>
        <taxon>Hypocreomycetidae</taxon>
        <taxon>Hypocreales</taxon>
        <taxon>Ophiocordycipitaceae</taxon>
        <taxon>Purpureocillium</taxon>
    </lineage>
</organism>
<dbReference type="Proteomes" id="UP000078240">
    <property type="component" value="Unassembled WGS sequence"/>
</dbReference>
<proteinExistence type="predicted"/>
<name>A0A179H2N7_PURLI</name>
<reference evidence="1 2" key="1">
    <citation type="submission" date="2016-01" db="EMBL/GenBank/DDBJ databases">
        <title>Biosynthesis of antibiotic leucinostatins and their inhibition on Phytophthora in bio-control Purpureocillium lilacinum.</title>
        <authorList>
            <person name="Wang G."/>
            <person name="Liu Z."/>
            <person name="Lin R."/>
            <person name="Li E."/>
            <person name="Mao Z."/>
            <person name="Ling J."/>
            <person name="Yin W."/>
            <person name="Xie B."/>
        </authorList>
    </citation>
    <scope>NUCLEOTIDE SEQUENCE [LARGE SCALE GENOMIC DNA]</scope>
    <source>
        <strain evidence="1">PLBJ-1</strain>
    </source>
</reference>
<protein>
    <submittedName>
        <fullName evidence="1">Uncharacterized protein</fullName>
    </submittedName>
</protein>